<dbReference type="CDD" id="cd00336">
    <property type="entry name" value="Ribosomal_L22"/>
    <property type="match status" value="1"/>
</dbReference>
<comment type="function">
    <text evidence="4">The globular domain of the protein is located near the polypeptide exit tunnel on the outside of the subunit, while an extended beta-hairpin is found that lines the wall of the exit tunnel in the center of the 70S ribosome.</text>
</comment>
<dbReference type="EMBL" id="RXII01000047">
    <property type="protein sequence ID" value="RZN62402.1"/>
    <property type="molecule type" value="Genomic_DNA"/>
</dbReference>
<dbReference type="AlphaFoldDB" id="A0A520KM95"/>
<dbReference type="GO" id="GO:0003735">
    <property type="term" value="F:structural constituent of ribosome"/>
    <property type="evidence" value="ECO:0007669"/>
    <property type="project" value="UniProtKB-UniRule"/>
</dbReference>
<keyword evidence="4 6" id="KW-0699">rRNA-binding</keyword>
<dbReference type="InterPro" id="IPR057265">
    <property type="entry name" value="Ribosomal_uL22_arc-type"/>
</dbReference>
<dbReference type="InterPro" id="IPR018260">
    <property type="entry name" value="Ribosomal_uL22_CS"/>
</dbReference>
<dbReference type="NCBIfam" id="TIGR01038">
    <property type="entry name" value="uL22_arch_euk"/>
    <property type="match status" value="1"/>
</dbReference>
<sequence>MPAATLYICTLWGKYFNSRSTGQGIRINVVIGLPDFGYSYGAELRENEARASGRDLRVSFKEMVELARAIKGMKLSEAKALLEEVIAMKRPIPFKRYKKGVGHRKQLSGWKIGRYPVKASKLMLKILTNAEYNAIQKGLDADSLYIKHVAAQQGPKLRRIFYRAMGRATPRIEQLTHVEVVVEERG</sequence>
<dbReference type="GO" id="GO:0019843">
    <property type="term" value="F:rRNA binding"/>
    <property type="evidence" value="ECO:0007669"/>
    <property type="project" value="UniProtKB-UniRule"/>
</dbReference>
<comment type="subunit">
    <text evidence="4 6">Part of the 50S ribosomal subunit.</text>
</comment>
<name>A0A520KM95_9CREN</name>
<gene>
    <name evidence="7" type="primary">rplV</name>
    <name evidence="4" type="synonym">rpl22</name>
    <name evidence="7" type="ORF">EF810_02765</name>
</gene>
<dbReference type="HAMAP" id="MF_01331_A">
    <property type="entry name" value="Ribosomal_uL22_A"/>
    <property type="match status" value="1"/>
</dbReference>
<dbReference type="PROSITE" id="PS00464">
    <property type="entry name" value="RIBOSOMAL_L22"/>
    <property type="match status" value="1"/>
</dbReference>
<reference evidence="7 8" key="1">
    <citation type="journal article" date="2019" name="Nat. Microbiol.">
        <title>Wide diversity of methane and short-chain alkane metabolisms in uncultured archaea.</title>
        <authorList>
            <person name="Borrel G."/>
            <person name="Adam P.S."/>
            <person name="McKay L.J."/>
            <person name="Chen L.X."/>
            <person name="Sierra-Garcia I.N."/>
            <person name="Sieber C.M."/>
            <person name="Letourneur Q."/>
            <person name="Ghozlane A."/>
            <person name="Andersen G.L."/>
            <person name="Li W.J."/>
            <person name="Hallam S.J."/>
            <person name="Muyzer G."/>
            <person name="de Oliveira V.M."/>
            <person name="Inskeep W.P."/>
            <person name="Banfield J.F."/>
            <person name="Gribaldo S."/>
        </authorList>
    </citation>
    <scope>NUCLEOTIDE SEQUENCE [LARGE SCALE GENOMIC DNA]</scope>
    <source>
        <strain evidence="7">NM4</strain>
    </source>
</reference>
<dbReference type="Proteomes" id="UP000316217">
    <property type="component" value="Unassembled WGS sequence"/>
</dbReference>
<evidence type="ECO:0000313" key="8">
    <source>
        <dbReference type="Proteomes" id="UP000316217"/>
    </source>
</evidence>
<dbReference type="InterPro" id="IPR005721">
    <property type="entry name" value="Ribosomal_uL22_euk/arc"/>
</dbReference>
<evidence type="ECO:0000256" key="1">
    <source>
        <dbReference type="ARBA" id="ARBA00009451"/>
    </source>
</evidence>
<dbReference type="InterPro" id="IPR001063">
    <property type="entry name" value="Ribosomal_uL22"/>
</dbReference>
<evidence type="ECO:0000256" key="4">
    <source>
        <dbReference type="HAMAP-Rule" id="MF_01331"/>
    </source>
</evidence>
<evidence type="ECO:0000256" key="2">
    <source>
        <dbReference type="ARBA" id="ARBA00022980"/>
    </source>
</evidence>
<dbReference type="PANTHER" id="PTHR11593:SF10">
    <property type="entry name" value="60S RIBOSOMAL PROTEIN L17"/>
    <property type="match status" value="1"/>
</dbReference>
<dbReference type="PANTHER" id="PTHR11593">
    <property type="entry name" value="60S RIBOSOMAL PROTEIN L17"/>
    <property type="match status" value="1"/>
</dbReference>
<dbReference type="InterPro" id="IPR036394">
    <property type="entry name" value="Ribosomal_uL22_sf"/>
</dbReference>
<dbReference type="GO" id="GO:0022625">
    <property type="term" value="C:cytosolic large ribosomal subunit"/>
    <property type="evidence" value="ECO:0007669"/>
    <property type="project" value="UniProtKB-UniRule"/>
</dbReference>
<protein>
    <recommendedName>
        <fullName evidence="4">Large ribosomal subunit protein uL22</fullName>
    </recommendedName>
</protein>
<dbReference type="Pfam" id="PF00237">
    <property type="entry name" value="Ribosomal_L22"/>
    <property type="match status" value="1"/>
</dbReference>
<evidence type="ECO:0000256" key="3">
    <source>
        <dbReference type="ARBA" id="ARBA00023274"/>
    </source>
</evidence>
<evidence type="ECO:0000313" key="7">
    <source>
        <dbReference type="EMBL" id="RZN62402.1"/>
    </source>
</evidence>
<comment type="caution">
    <text evidence="7">The sequence shown here is derived from an EMBL/GenBank/DDBJ whole genome shotgun (WGS) entry which is preliminary data.</text>
</comment>
<evidence type="ECO:0000256" key="6">
    <source>
        <dbReference type="RuleBase" id="RU004007"/>
    </source>
</evidence>
<dbReference type="SUPFAM" id="SSF54843">
    <property type="entry name" value="Ribosomal protein L22"/>
    <property type="match status" value="1"/>
</dbReference>
<dbReference type="Gene3D" id="3.90.470.10">
    <property type="entry name" value="Ribosomal protein L22/L17"/>
    <property type="match status" value="1"/>
</dbReference>
<dbReference type="GO" id="GO:0002181">
    <property type="term" value="P:cytoplasmic translation"/>
    <property type="evidence" value="ECO:0007669"/>
    <property type="project" value="TreeGrafter"/>
</dbReference>
<organism evidence="7 8">
    <name type="scientific">Candidatus Methanodesulfokora washburnensis</name>
    <dbReference type="NCBI Taxonomy" id="2478471"/>
    <lineage>
        <taxon>Archaea</taxon>
        <taxon>Thermoproteota</taxon>
        <taxon>Candidatus Korarchaeia</taxon>
        <taxon>Candidatus Korarchaeia incertae sedis</taxon>
        <taxon>Candidatus Methanodesulfokora</taxon>
    </lineage>
</organism>
<evidence type="ECO:0000256" key="5">
    <source>
        <dbReference type="RuleBase" id="RU004005"/>
    </source>
</evidence>
<keyword evidence="4 6" id="KW-0694">RNA-binding</keyword>
<comment type="similarity">
    <text evidence="1 4 5">Belongs to the universal ribosomal protein uL22 family.</text>
</comment>
<dbReference type="NCBIfam" id="NF003260">
    <property type="entry name" value="PRK04223.1"/>
    <property type="match status" value="1"/>
</dbReference>
<comment type="function">
    <text evidence="4 6">This protein binds specifically to 23S rRNA. It makes multiple contacts with different domains of the 23S rRNA in the assembled 50S subunit and ribosome.</text>
</comment>
<keyword evidence="3 4" id="KW-0687">Ribonucleoprotein</keyword>
<accession>A0A520KM95</accession>
<proteinExistence type="inferred from homology"/>
<keyword evidence="2 4" id="KW-0689">Ribosomal protein</keyword>